<dbReference type="InterPro" id="IPR019595">
    <property type="entry name" value="DUF2470"/>
</dbReference>
<dbReference type="AlphaFoldDB" id="A0A5B0E3I7"/>
<dbReference type="PANTHER" id="PTHR13343:SF17">
    <property type="entry name" value="CELLULAR REPRESSOR OF E1A-STIMULATED GENES, ISOFORM A"/>
    <property type="match status" value="1"/>
</dbReference>
<dbReference type="PANTHER" id="PTHR13343">
    <property type="entry name" value="CREG1 PROTEIN"/>
    <property type="match status" value="1"/>
</dbReference>
<sequence length="250" mass="27383">MSQEPRSLLQPVTQEVRAQARQLVRTARHATMASIVPDTGAPLASRVLVAPDITGDPVILISDLSGHSQSLKNDARASVMFGQPGKGDPLAHARITVNGLAEEIGKEHADYERIRFRFLLRQPKAGLYMDFPDFRFFRINLSDASLNGGFGKAYALVRDDLTETVADDIVAAQKRVVEHMNDDHADAIERIVVHAGGEAGDWLIGSIDRFGSDFVRGDKVFRVEFPSEITTGKDYHMAFVGMARATAGHS</sequence>
<feature type="domain" description="DUF2470" evidence="1">
    <location>
        <begin position="174"/>
        <end position="242"/>
    </location>
</feature>
<dbReference type="GO" id="GO:0005737">
    <property type="term" value="C:cytoplasm"/>
    <property type="evidence" value="ECO:0007669"/>
    <property type="project" value="UniProtKB-ARBA"/>
</dbReference>
<keyword evidence="4" id="KW-1185">Reference proteome</keyword>
<dbReference type="OrthoDB" id="9814594at2"/>
<gene>
    <name evidence="3" type="ORF">FPY71_04325</name>
</gene>
<dbReference type="Pfam" id="PF13883">
    <property type="entry name" value="CREG_beta-barrel"/>
    <property type="match status" value="1"/>
</dbReference>
<dbReference type="InterPro" id="IPR012349">
    <property type="entry name" value="Split_barrel_FMN-bd"/>
</dbReference>
<dbReference type="InterPro" id="IPR055343">
    <property type="entry name" value="CREG_beta-barrel"/>
</dbReference>
<dbReference type="EMBL" id="VTWH01000001">
    <property type="protein sequence ID" value="KAA0972330.1"/>
    <property type="molecule type" value="Genomic_DNA"/>
</dbReference>
<dbReference type="Proteomes" id="UP000324738">
    <property type="component" value="Unassembled WGS sequence"/>
</dbReference>
<proteinExistence type="predicted"/>
<dbReference type="SUPFAM" id="SSF50475">
    <property type="entry name" value="FMN-binding split barrel"/>
    <property type="match status" value="1"/>
</dbReference>
<protein>
    <submittedName>
        <fullName evidence="3">HugZ family protein</fullName>
    </submittedName>
</protein>
<organism evidence="3 4">
    <name type="scientific">Aureimonas fodinaquatilis</name>
    <dbReference type="NCBI Taxonomy" id="2565783"/>
    <lineage>
        <taxon>Bacteria</taxon>
        <taxon>Pseudomonadati</taxon>
        <taxon>Pseudomonadota</taxon>
        <taxon>Alphaproteobacteria</taxon>
        <taxon>Hyphomicrobiales</taxon>
        <taxon>Aurantimonadaceae</taxon>
        <taxon>Aureimonas</taxon>
    </lineage>
</organism>
<evidence type="ECO:0000259" key="1">
    <source>
        <dbReference type="Pfam" id="PF10615"/>
    </source>
</evidence>
<dbReference type="Gene3D" id="2.30.110.10">
    <property type="entry name" value="Electron Transport, Fmn-binding Protein, Chain A"/>
    <property type="match status" value="1"/>
</dbReference>
<reference evidence="3 4" key="1">
    <citation type="submission" date="2019-08" db="EMBL/GenBank/DDBJ databases">
        <title>Aureimonas fodiniaquatilis sp. nov., isolated from a coal mine wastewater.</title>
        <authorList>
            <person name="Kim W."/>
        </authorList>
    </citation>
    <scope>NUCLEOTIDE SEQUENCE [LARGE SCALE GENOMIC DNA]</scope>
    <source>
        <strain evidence="3 4">CAU 1482</strain>
    </source>
</reference>
<dbReference type="Pfam" id="PF10615">
    <property type="entry name" value="DUF2470"/>
    <property type="match status" value="1"/>
</dbReference>
<dbReference type="Gene3D" id="3.20.180.10">
    <property type="entry name" value="PNP-oxidase-like"/>
    <property type="match status" value="1"/>
</dbReference>
<dbReference type="InterPro" id="IPR037119">
    <property type="entry name" value="Haem_oxidase_HugZ-like_sf"/>
</dbReference>
<evidence type="ECO:0000313" key="4">
    <source>
        <dbReference type="Proteomes" id="UP000324738"/>
    </source>
</evidence>
<dbReference type="RefSeq" id="WP_149297943.1">
    <property type="nucleotide sequence ID" value="NZ_VTWH01000001.1"/>
</dbReference>
<comment type="caution">
    <text evidence="3">The sequence shown here is derived from an EMBL/GenBank/DDBJ whole genome shotgun (WGS) entry which is preliminary data.</text>
</comment>
<evidence type="ECO:0000259" key="2">
    <source>
        <dbReference type="Pfam" id="PF13883"/>
    </source>
</evidence>
<accession>A0A5B0E3I7</accession>
<feature type="domain" description="CREG-like beta-barrel" evidence="2">
    <location>
        <begin position="14"/>
        <end position="154"/>
    </location>
</feature>
<name>A0A5B0E3I7_9HYPH</name>
<evidence type="ECO:0000313" key="3">
    <source>
        <dbReference type="EMBL" id="KAA0972330.1"/>
    </source>
</evidence>